<evidence type="ECO:0000313" key="3">
    <source>
        <dbReference type="Proteomes" id="UP000006334"/>
    </source>
</evidence>
<gene>
    <name evidence="2" type="ORF">GLIP_2874</name>
</gene>
<dbReference type="PANTHER" id="PTHR39217:SF1">
    <property type="entry name" value="GLUTATHIONE SYNTHETASE"/>
    <property type="match status" value="1"/>
</dbReference>
<dbReference type="Gene3D" id="3.30.1490.20">
    <property type="entry name" value="ATP-grasp fold, A domain"/>
    <property type="match status" value="1"/>
</dbReference>
<protein>
    <recommendedName>
        <fullName evidence="1">Prokaryotic glutathione synthetase ATP-binding domain-containing protein</fullName>
    </recommendedName>
</protein>
<dbReference type="InterPro" id="IPR013815">
    <property type="entry name" value="ATP_grasp_subdomain_1"/>
</dbReference>
<dbReference type="GO" id="GO:0005524">
    <property type="term" value="F:ATP binding"/>
    <property type="evidence" value="ECO:0007669"/>
    <property type="project" value="InterPro"/>
</dbReference>
<dbReference type="InterPro" id="IPR053191">
    <property type="entry name" value="DcsG_Biosynth_Enzyme"/>
</dbReference>
<dbReference type="OrthoDB" id="3373978at2"/>
<feature type="domain" description="Prokaryotic glutathione synthetase ATP-binding" evidence="1">
    <location>
        <begin position="130"/>
        <end position="240"/>
    </location>
</feature>
<dbReference type="EMBL" id="BAEN01000058">
    <property type="protein sequence ID" value="GAC15495.1"/>
    <property type="molecule type" value="Genomic_DNA"/>
</dbReference>
<dbReference type="AlphaFoldDB" id="K6YW69"/>
<dbReference type="Gene3D" id="3.40.50.20">
    <property type="match status" value="1"/>
</dbReference>
<proteinExistence type="predicted"/>
<comment type="caution">
    <text evidence="2">The sequence shown here is derived from an EMBL/GenBank/DDBJ whole genome shotgun (WGS) entry which is preliminary data.</text>
</comment>
<dbReference type="RefSeq" id="WP_008845300.1">
    <property type="nucleotide sequence ID" value="NZ_BAEN01000058.1"/>
</dbReference>
<evidence type="ECO:0000259" key="1">
    <source>
        <dbReference type="Pfam" id="PF02955"/>
    </source>
</evidence>
<dbReference type="InterPro" id="IPR004218">
    <property type="entry name" value="GSHS_ATP-bd"/>
</dbReference>
<dbReference type="Proteomes" id="UP000006334">
    <property type="component" value="Unassembled WGS sequence"/>
</dbReference>
<sequence length="290" mass="33603">MRKLAILSTDDLEDFFVYDHLAYEPLLKLGWQADEVSWHADNIDWNDYEVVVIRSTWDYQSKADEFVEVLEKIHSSTAKLENSLALVKWNINKDYLRDLNDKGVGIVPTKWCYTFDFEEIKGAFEYFGCREIVIKPLVSANADYTYRLTLDAVLAEEQGLSEVFSTRGYMIQPFIKSVVNEGEYSLFYFNGKFSHCIVKVPKHNDFRVQEEHGGQLRSVEAEEPLLETANEVVAALPELPLYARIDLVKYKDRYVTMEVELIEPSLYFNMDASSAERFAQEFVSRYGLGK</sequence>
<dbReference type="eggNOG" id="COG0189">
    <property type="taxonomic scope" value="Bacteria"/>
</dbReference>
<evidence type="ECO:0000313" key="2">
    <source>
        <dbReference type="EMBL" id="GAC15495.1"/>
    </source>
</evidence>
<name>K6YW69_9ALTE</name>
<organism evidence="2 3">
    <name type="scientific">Aliiglaciecola lipolytica E3</name>
    <dbReference type="NCBI Taxonomy" id="1127673"/>
    <lineage>
        <taxon>Bacteria</taxon>
        <taxon>Pseudomonadati</taxon>
        <taxon>Pseudomonadota</taxon>
        <taxon>Gammaproteobacteria</taxon>
        <taxon>Alteromonadales</taxon>
        <taxon>Alteromonadaceae</taxon>
        <taxon>Aliiglaciecola</taxon>
    </lineage>
</organism>
<dbReference type="Pfam" id="PF02955">
    <property type="entry name" value="GSH-S_ATP"/>
    <property type="match status" value="1"/>
</dbReference>
<dbReference type="Gene3D" id="3.30.470.20">
    <property type="entry name" value="ATP-grasp fold, B domain"/>
    <property type="match status" value="1"/>
</dbReference>
<dbReference type="PANTHER" id="PTHR39217">
    <property type="match status" value="1"/>
</dbReference>
<reference evidence="2 3" key="1">
    <citation type="journal article" date="2017" name="Antonie Van Leeuwenhoek">
        <title>Rhizobium rhizosphaerae sp. nov., a novel species isolated from rice rhizosphere.</title>
        <authorList>
            <person name="Zhao J.J."/>
            <person name="Zhang J."/>
            <person name="Zhang R.J."/>
            <person name="Zhang C.W."/>
            <person name="Yin H.Q."/>
            <person name="Zhang X.X."/>
        </authorList>
    </citation>
    <scope>NUCLEOTIDE SEQUENCE [LARGE SCALE GENOMIC DNA]</scope>
    <source>
        <strain evidence="2 3">E3</strain>
    </source>
</reference>
<accession>K6YW69</accession>
<dbReference type="GO" id="GO:0004363">
    <property type="term" value="F:glutathione synthase activity"/>
    <property type="evidence" value="ECO:0007669"/>
    <property type="project" value="InterPro"/>
</dbReference>
<dbReference type="SUPFAM" id="SSF56059">
    <property type="entry name" value="Glutathione synthetase ATP-binding domain-like"/>
    <property type="match status" value="1"/>
</dbReference>
<dbReference type="STRING" id="1127673.GLIP_2874"/>
<keyword evidence="3" id="KW-1185">Reference proteome</keyword>